<evidence type="ECO:0000313" key="8">
    <source>
        <dbReference type="EMBL" id="AVF37581.1"/>
    </source>
</evidence>
<dbReference type="GO" id="GO:0050545">
    <property type="term" value="F:sulfopyruvate decarboxylase activity"/>
    <property type="evidence" value="ECO:0007669"/>
    <property type="project" value="TreeGrafter"/>
</dbReference>
<organism evidence="8 9">
    <name type="scientific">Rahnella sikkimica</name>
    <dbReference type="NCBI Taxonomy" id="1805933"/>
    <lineage>
        <taxon>Bacteria</taxon>
        <taxon>Pseudomonadati</taxon>
        <taxon>Pseudomonadota</taxon>
        <taxon>Gammaproteobacteria</taxon>
        <taxon>Enterobacterales</taxon>
        <taxon>Yersiniaceae</taxon>
        <taxon>Rahnella</taxon>
    </lineage>
</organism>
<comment type="catalytic activity">
    <reaction evidence="7">
        <text>(2R)-O-phospho-3-sulfolactate + H2O = (2R)-3-sulfolactate + phosphate</text>
        <dbReference type="Rhea" id="RHEA:23416"/>
        <dbReference type="ChEBI" id="CHEBI:15377"/>
        <dbReference type="ChEBI" id="CHEBI:15597"/>
        <dbReference type="ChEBI" id="CHEBI:43474"/>
        <dbReference type="ChEBI" id="CHEBI:58738"/>
        <dbReference type="EC" id="3.1.3.71"/>
    </reaction>
</comment>
<dbReference type="InterPro" id="IPR005238">
    <property type="entry name" value="ComB-like"/>
</dbReference>
<keyword evidence="6" id="KW-0460">Magnesium</keyword>
<dbReference type="RefSeq" id="WP_104924923.1">
    <property type="nucleotide sequence ID" value="NZ_CP019063.1"/>
</dbReference>
<dbReference type="Pfam" id="PF04029">
    <property type="entry name" value="2-ph_phosp"/>
    <property type="match status" value="1"/>
</dbReference>
<keyword evidence="9" id="KW-1185">Reference proteome</keyword>
<evidence type="ECO:0000256" key="5">
    <source>
        <dbReference type="ARBA" id="ARBA00022801"/>
    </source>
</evidence>
<accession>A0A2L1UXG7</accession>
<gene>
    <name evidence="8" type="ORF">BV494_21870</name>
</gene>
<geneLocation type="plasmid" evidence="8 9">
    <name>unnamed1</name>
</geneLocation>
<comment type="similarity">
    <text evidence="2">Belongs to the ComB family.</text>
</comment>
<dbReference type="InterPro" id="IPR036702">
    <property type="entry name" value="ComB-like_sf"/>
</dbReference>
<dbReference type="GO" id="GO:0000287">
    <property type="term" value="F:magnesium ion binding"/>
    <property type="evidence" value="ECO:0007669"/>
    <property type="project" value="InterPro"/>
</dbReference>
<evidence type="ECO:0000256" key="3">
    <source>
        <dbReference type="ARBA" id="ARBA00012953"/>
    </source>
</evidence>
<sequence>MNDFSQTHYDIRLEWGVQAVEQMVAEVDCIVIIDVMSFSTCVSVATERGGFIFPYPWKDTRAQDYAAEKNAQCAQFDRRFEGPGFTLSPYSLQEMPAGTRLVLPSPNGSALTFSAKKSKADIFTACFRNLSATARVCEKYSRILVVPAGEKWPDNTLRPAIEDLAAAGGLISRLKHRRLSVEARAACAVYETMNRQELRYCGSALELQQRGFTADVELCLQEDVFHTACKLTDESFFAALPA</sequence>
<dbReference type="SUPFAM" id="SSF142823">
    <property type="entry name" value="ComB-like"/>
    <property type="match status" value="1"/>
</dbReference>
<evidence type="ECO:0000256" key="7">
    <source>
        <dbReference type="ARBA" id="ARBA00033711"/>
    </source>
</evidence>
<keyword evidence="5" id="KW-0378">Hydrolase</keyword>
<dbReference type="OrthoDB" id="8588453at2"/>
<dbReference type="KEGG" id="rox:BV494_21870"/>
<evidence type="ECO:0000256" key="2">
    <source>
        <dbReference type="ARBA" id="ARBA00009997"/>
    </source>
</evidence>
<evidence type="ECO:0000256" key="1">
    <source>
        <dbReference type="ARBA" id="ARBA00001946"/>
    </source>
</evidence>
<dbReference type="EC" id="3.1.3.71" evidence="3"/>
<evidence type="ECO:0000313" key="9">
    <source>
        <dbReference type="Proteomes" id="UP000239197"/>
    </source>
</evidence>
<dbReference type="PANTHER" id="PTHR37311:SF1">
    <property type="entry name" value="2-PHOSPHOSULFOLACTATE PHOSPHATASE-RELATED"/>
    <property type="match status" value="1"/>
</dbReference>
<evidence type="ECO:0000256" key="6">
    <source>
        <dbReference type="ARBA" id="ARBA00022842"/>
    </source>
</evidence>
<reference evidence="9" key="1">
    <citation type="submission" date="2017-01" db="EMBL/GenBank/DDBJ databases">
        <title>Genome sequence of Rouxiella sp. ERMR1:05.</title>
        <authorList>
            <person name="Kumar R."/>
            <person name="Singh D."/>
            <person name="Kumar S."/>
        </authorList>
    </citation>
    <scope>NUCLEOTIDE SEQUENCE [LARGE SCALE GENOMIC DNA]</scope>
    <source>
        <strain evidence="9">ERMR1:05</strain>
        <plasmid evidence="9">unnamed1</plasmid>
    </source>
</reference>
<protein>
    <recommendedName>
        <fullName evidence="4">Probable 2-phosphosulfolactate phosphatase</fullName>
        <ecNumber evidence="3">3.1.3.71</ecNumber>
    </recommendedName>
</protein>
<dbReference type="Gene3D" id="3.90.1560.10">
    <property type="entry name" value="ComB-like"/>
    <property type="match status" value="1"/>
</dbReference>
<comment type="cofactor">
    <cofactor evidence="1">
        <name>Mg(2+)</name>
        <dbReference type="ChEBI" id="CHEBI:18420"/>
    </cofactor>
</comment>
<dbReference type="GO" id="GO:0050532">
    <property type="term" value="F:2-phosphosulfolactate phosphatase activity"/>
    <property type="evidence" value="ECO:0007669"/>
    <property type="project" value="UniProtKB-EC"/>
</dbReference>
<evidence type="ECO:0000256" key="4">
    <source>
        <dbReference type="ARBA" id="ARBA00021948"/>
    </source>
</evidence>
<dbReference type="PANTHER" id="PTHR37311">
    <property type="entry name" value="2-PHOSPHOSULFOLACTATE PHOSPHATASE-RELATED"/>
    <property type="match status" value="1"/>
</dbReference>
<name>A0A2L1UXG7_9GAMM</name>
<dbReference type="Proteomes" id="UP000239197">
    <property type="component" value="Plasmid unnamed1"/>
</dbReference>
<keyword evidence="8" id="KW-0614">Plasmid</keyword>
<dbReference type="EMBL" id="CP019063">
    <property type="protein sequence ID" value="AVF37581.1"/>
    <property type="molecule type" value="Genomic_DNA"/>
</dbReference>
<proteinExistence type="inferred from homology"/>
<dbReference type="AlphaFoldDB" id="A0A2L1UXG7"/>